<gene>
    <name evidence="4" type="ORF">THITE_2040158</name>
</gene>
<keyword evidence="1" id="KW-0539">Nucleus</keyword>
<dbReference type="AlphaFoldDB" id="G2QUZ7"/>
<keyword evidence="2" id="KW-0812">Transmembrane</keyword>
<sequence length="471" mass="51093">MVYCGRPSTACHACREKRGKCDRKKPGCGQCARKRIPCPGYRDPLAVVIRDQTLTTARKALAMQGSPAAQIPPAASESLLFVSRLSLALEDVAKTFFFTSYAPASPTPYLADLSDILAADGFSTSAILAPALASLSLELSQPSLMEVARKHYALAIQQTNRALASIDLAVRDATLASVFLLALFEALSFHGRSSPTSWTQHMNGAAELLKLRGRKQFDSLLGRNMFLDVASEIFTSCAQRRLAVPPALSELLAQVADVVGSDDPEVGFARAAAGMAELANMLFAGRINPQQSIVIVQRACQLDAQIEQLLEQLAGFCMYTVVPPAKAPASAYNNLAHDYDNPKSCRNWNILRMMRLFVNKWIFHIASGAGDAMPDRMELVQRAAGNSERMAADILSTVPYLCTLPPSSYARLMTGRWLIWPLSVVATSVVAPMTARIFARNALHALGRDTGITQATEAANMVDESQALEDW</sequence>
<dbReference type="InterPro" id="IPR036864">
    <property type="entry name" value="Zn2-C6_fun-type_DNA-bd_sf"/>
</dbReference>
<proteinExistence type="predicted"/>
<protein>
    <recommendedName>
        <fullName evidence="3">Zn(2)-C6 fungal-type domain-containing protein</fullName>
    </recommendedName>
</protein>
<dbReference type="GeneID" id="11517701"/>
<dbReference type="SUPFAM" id="SSF57701">
    <property type="entry name" value="Zn2/Cys6 DNA-binding domain"/>
    <property type="match status" value="1"/>
</dbReference>
<name>G2QUZ7_THETT</name>
<dbReference type="PANTHER" id="PTHR38791">
    <property type="entry name" value="ZN(II)2CYS6 TRANSCRIPTION FACTOR (EUROFUNG)-RELATED-RELATED"/>
    <property type="match status" value="1"/>
</dbReference>
<evidence type="ECO:0000313" key="5">
    <source>
        <dbReference type="Proteomes" id="UP000008181"/>
    </source>
</evidence>
<dbReference type="Pfam" id="PF11951">
    <property type="entry name" value="Fungal_trans_2"/>
    <property type="match status" value="1"/>
</dbReference>
<dbReference type="RefSeq" id="XP_003650931.1">
    <property type="nucleotide sequence ID" value="XM_003650883.1"/>
</dbReference>
<dbReference type="EMBL" id="CP003009">
    <property type="protein sequence ID" value="AEO64595.1"/>
    <property type="molecule type" value="Genomic_DNA"/>
</dbReference>
<dbReference type="GO" id="GO:0008270">
    <property type="term" value="F:zinc ion binding"/>
    <property type="evidence" value="ECO:0007669"/>
    <property type="project" value="InterPro"/>
</dbReference>
<dbReference type="InterPro" id="IPR021858">
    <property type="entry name" value="Fun_TF"/>
</dbReference>
<keyword evidence="5" id="KW-1185">Reference proteome</keyword>
<dbReference type="Pfam" id="PF00172">
    <property type="entry name" value="Zn_clus"/>
    <property type="match status" value="1"/>
</dbReference>
<dbReference type="Gene3D" id="4.10.240.10">
    <property type="entry name" value="Zn(2)-C6 fungal-type DNA-binding domain"/>
    <property type="match status" value="1"/>
</dbReference>
<keyword evidence="2" id="KW-1133">Transmembrane helix</keyword>
<evidence type="ECO:0000313" key="4">
    <source>
        <dbReference type="EMBL" id="AEO64595.1"/>
    </source>
</evidence>
<feature type="transmembrane region" description="Helical" evidence="2">
    <location>
        <begin position="417"/>
        <end position="439"/>
    </location>
</feature>
<dbReference type="PROSITE" id="PS50048">
    <property type="entry name" value="ZN2_CY6_FUNGAL_2"/>
    <property type="match status" value="1"/>
</dbReference>
<dbReference type="InterPro" id="IPR001138">
    <property type="entry name" value="Zn2Cys6_DnaBD"/>
</dbReference>
<keyword evidence="2" id="KW-0472">Membrane</keyword>
<evidence type="ECO:0000256" key="1">
    <source>
        <dbReference type="ARBA" id="ARBA00023242"/>
    </source>
</evidence>
<dbReference type="GO" id="GO:0000981">
    <property type="term" value="F:DNA-binding transcription factor activity, RNA polymerase II-specific"/>
    <property type="evidence" value="ECO:0007669"/>
    <property type="project" value="InterPro"/>
</dbReference>
<evidence type="ECO:0000256" key="2">
    <source>
        <dbReference type="SAM" id="Phobius"/>
    </source>
</evidence>
<evidence type="ECO:0000259" key="3">
    <source>
        <dbReference type="PROSITE" id="PS50048"/>
    </source>
</evidence>
<dbReference type="HOGENOM" id="CLU_013866_5_3_1"/>
<dbReference type="PROSITE" id="PS00463">
    <property type="entry name" value="ZN2_CY6_FUNGAL_1"/>
    <property type="match status" value="1"/>
</dbReference>
<dbReference type="SMART" id="SM00066">
    <property type="entry name" value="GAL4"/>
    <property type="match status" value="1"/>
</dbReference>
<feature type="domain" description="Zn(2)-C6 fungal-type" evidence="3">
    <location>
        <begin position="10"/>
        <end position="38"/>
    </location>
</feature>
<reference evidence="4 5" key="1">
    <citation type="journal article" date="2011" name="Nat. Biotechnol.">
        <title>Comparative genomic analysis of the thermophilic biomass-degrading fungi Myceliophthora thermophila and Thielavia terrestris.</title>
        <authorList>
            <person name="Berka R.M."/>
            <person name="Grigoriev I.V."/>
            <person name="Otillar R."/>
            <person name="Salamov A."/>
            <person name="Grimwood J."/>
            <person name="Reid I."/>
            <person name="Ishmael N."/>
            <person name="John T."/>
            <person name="Darmond C."/>
            <person name="Moisan M.-C."/>
            <person name="Henrissat B."/>
            <person name="Coutinho P.M."/>
            <person name="Lombard V."/>
            <person name="Natvig D.O."/>
            <person name="Lindquist E."/>
            <person name="Schmutz J."/>
            <person name="Lucas S."/>
            <person name="Harris P."/>
            <person name="Powlowski J."/>
            <person name="Bellemare A."/>
            <person name="Taylor D."/>
            <person name="Butler G."/>
            <person name="de Vries R.P."/>
            <person name="Allijn I.E."/>
            <person name="van den Brink J."/>
            <person name="Ushinsky S."/>
            <person name="Storms R."/>
            <person name="Powell A.J."/>
            <person name="Paulsen I.T."/>
            <person name="Elbourne L.D.H."/>
            <person name="Baker S.E."/>
            <person name="Magnuson J."/>
            <person name="LaBoissiere S."/>
            <person name="Clutterbuck A.J."/>
            <person name="Martinez D."/>
            <person name="Wogulis M."/>
            <person name="de Leon A.L."/>
            <person name="Rey M.W."/>
            <person name="Tsang A."/>
        </authorList>
    </citation>
    <scope>NUCLEOTIDE SEQUENCE [LARGE SCALE GENOMIC DNA]</scope>
    <source>
        <strain evidence="5">ATCC 38088 / NRRL 8126</strain>
    </source>
</reference>
<dbReference type="InterPro" id="IPR053175">
    <property type="entry name" value="DHMBA_Reg_Transcription_Factor"/>
</dbReference>
<dbReference type="KEGG" id="ttt:THITE_2040158"/>
<dbReference type="eggNOG" id="ENOG502SNKW">
    <property type="taxonomic scope" value="Eukaryota"/>
</dbReference>
<dbReference type="OrthoDB" id="4583861at2759"/>
<dbReference type="Proteomes" id="UP000008181">
    <property type="component" value="Chromosome 1"/>
</dbReference>
<organism evidence="4 5">
    <name type="scientific">Thermothielavioides terrestris (strain ATCC 38088 / NRRL 8126)</name>
    <name type="common">Thielavia terrestris</name>
    <dbReference type="NCBI Taxonomy" id="578455"/>
    <lineage>
        <taxon>Eukaryota</taxon>
        <taxon>Fungi</taxon>
        <taxon>Dikarya</taxon>
        <taxon>Ascomycota</taxon>
        <taxon>Pezizomycotina</taxon>
        <taxon>Sordariomycetes</taxon>
        <taxon>Sordariomycetidae</taxon>
        <taxon>Sordariales</taxon>
        <taxon>Chaetomiaceae</taxon>
        <taxon>Thermothielavioides</taxon>
        <taxon>Thermothielavioides terrestris</taxon>
    </lineage>
</organism>
<dbReference type="CDD" id="cd00067">
    <property type="entry name" value="GAL4"/>
    <property type="match status" value="1"/>
</dbReference>
<accession>G2QUZ7</accession>